<keyword evidence="5" id="KW-1185">Reference proteome</keyword>
<dbReference type="Proteomes" id="UP000640426">
    <property type="component" value="Unassembled WGS sequence"/>
</dbReference>
<gene>
    <name evidence="4" type="ORF">JAO74_05080</name>
</gene>
<evidence type="ECO:0000313" key="5">
    <source>
        <dbReference type="Proteomes" id="UP000640426"/>
    </source>
</evidence>
<proteinExistence type="inferred from homology"/>
<comment type="caution">
    <text evidence="4">The sequence shown here is derived from an EMBL/GenBank/DDBJ whole genome shotgun (WGS) entry which is preliminary data.</text>
</comment>
<dbReference type="PANTHER" id="PTHR11579:SF18">
    <property type="entry name" value="PROTEIN-L-ISOASPARTATE O-METHYLTRANSFERASE"/>
    <property type="match status" value="1"/>
</dbReference>
<name>A0ABS0XM99_9SPHN</name>
<reference evidence="5" key="1">
    <citation type="submission" date="2020-12" db="EMBL/GenBank/DDBJ databases">
        <title>Hymenobacter sp.</title>
        <authorList>
            <person name="Kim M.K."/>
        </authorList>
    </citation>
    <scope>NUCLEOTIDE SEQUENCE [LARGE SCALE GENOMIC DNA]</scope>
    <source>
        <strain evidence="5">BT553</strain>
    </source>
</reference>
<comment type="similarity">
    <text evidence="1">Belongs to the methyltransferase superfamily. L-isoaspartyl/D-aspartyl protein methyltransferase family.</text>
</comment>
<dbReference type="PANTHER" id="PTHR11579">
    <property type="entry name" value="PROTEIN-L-ISOASPARTATE O-METHYLTRANSFERASE"/>
    <property type="match status" value="1"/>
</dbReference>
<dbReference type="SUPFAM" id="SSF53335">
    <property type="entry name" value="S-adenosyl-L-methionine-dependent methyltransferases"/>
    <property type="match status" value="1"/>
</dbReference>
<evidence type="ECO:0000256" key="3">
    <source>
        <dbReference type="ARBA" id="ARBA00030757"/>
    </source>
</evidence>
<evidence type="ECO:0000313" key="4">
    <source>
        <dbReference type="EMBL" id="MBJ6121164.1"/>
    </source>
</evidence>
<dbReference type="InterPro" id="IPR029063">
    <property type="entry name" value="SAM-dependent_MTases_sf"/>
</dbReference>
<evidence type="ECO:0000256" key="1">
    <source>
        <dbReference type="ARBA" id="ARBA00005369"/>
    </source>
</evidence>
<organism evidence="4 5">
    <name type="scientific">Sphingomonas mollis</name>
    <dbReference type="NCBI Taxonomy" id="2795726"/>
    <lineage>
        <taxon>Bacteria</taxon>
        <taxon>Pseudomonadati</taxon>
        <taxon>Pseudomonadota</taxon>
        <taxon>Alphaproteobacteria</taxon>
        <taxon>Sphingomonadales</taxon>
        <taxon>Sphingomonadaceae</taxon>
        <taxon>Sphingomonas</taxon>
    </lineage>
</organism>
<dbReference type="CDD" id="cd02440">
    <property type="entry name" value="AdoMet_MTases"/>
    <property type="match status" value="1"/>
</dbReference>
<accession>A0ABS0XM99</accession>
<dbReference type="InterPro" id="IPR000682">
    <property type="entry name" value="PCMT"/>
</dbReference>
<dbReference type="EMBL" id="JAELXS010000002">
    <property type="protein sequence ID" value="MBJ6121164.1"/>
    <property type="molecule type" value="Genomic_DNA"/>
</dbReference>
<dbReference type="Pfam" id="PF01135">
    <property type="entry name" value="PCMT"/>
    <property type="match status" value="1"/>
</dbReference>
<dbReference type="Gene3D" id="3.40.50.150">
    <property type="entry name" value="Vaccinia Virus protein VP39"/>
    <property type="match status" value="1"/>
</dbReference>
<evidence type="ECO:0000256" key="2">
    <source>
        <dbReference type="ARBA" id="ARBA00013346"/>
    </source>
</evidence>
<protein>
    <recommendedName>
        <fullName evidence="2">Protein-L-isoaspartate O-methyltransferase</fullName>
    </recommendedName>
    <alternativeName>
        <fullName evidence="3">Protein L-isoaspartyl methyltransferase</fullName>
    </alternativeName>
</protein>
<dbReference type="RefSeq" id="WP_199035774.1">
    <property type="nucleotide sequence ID" value="NZ_JAELXS010000002.1"/>
</dbReference>
<sequence>MTTTSTDAANTAVLRHAMVASQLRTNAVSDARVVTAMATVPREDFIPGTEAALVYRDAALSLGGGRFQNPPLATARLLTEAEIVSQDRVLLIGAATGYTAALIARLGAKVTAVESDPALAVIARTALAGLPDVEVVEGPLAQGHAADAPYDVLVIDGAVEDLPLALTEQLRVDGRIATGLVERGVTRLAAGRRTAGGQGVQAFVDGECVILPGFARPAAFRF</sequence>